<dbReference type="PANTHER" id="PTHR11699">
    <property type="entry name" value="ALDEHYDE DEHYDROGENASE-RELATED"/>
    <property type="match status" value="1"/>
</dbReference>
<dbReference type="Proteomes" id="UP000565711">
    <property type="component" value="Unassembled WGS sequence"/>
</dbReference>
<dbReference type="GO" id="GO:0006081">
    <property type="term" value="P:aldehyde metabolic process"/>
    <property type="evidence" value="ECO:0007669"/>
    <property type="project" value="InterPro"/>
</dbReference>
<proteinExistence type="inferred from homology"/>
<evidence type="ECO:0000313" key="9">
    <source>
        <dbReference type="Proteomes" id="UP000565711"/>
    </source>
</evidence>
<dbReference type="Gene3D" id="3.40.605.10">
    <property type="entry name" value="Aldehyde Dehydrogenase, Chain A, domain 1"/>
    <property type="match status" value="1"/>
</dbReference>
<dbReference type="CDD" id="cd07099">
    <property type="entry name" value="ALDH_DDALDH"/>
    <property type="match status" value="1"/>
</dbReference>
<evidence type="ECO:0000256" key="1">
    <source>
        <dbReference type="ARBA" id="ARBA00009986"/>
    </source>
</evidence>
<evidence type="ECO:0000256" key="5">
    <source>
        <dbReference type="PROSITE-ProRule" id="PRU10007"/>
    </source>
</evidence>
<dbReference type="PIRSF" id="PIRSF036492">
    <property type="entry name" value="ALDH"/>
    <property type="match status" value="1"/>
</dbReference>
<keyword evidence="9" id="KW-1185">Reference proteome</keyword>
<evidence type="ECO:0000259" key="7">
    <source>
        <dbReference type="Pfam" id="PF00171"/>
    </source>
</evidence>
<name>A0A846Y032_9NOCA</name>
<accession>A0A846Y032</accession>
<dbReference type="InterPro" id="IPR029510">
    <property type="entry name" value="Ald_DH_CS_GLU"/>
</dbReference>
<comment type="caution">
    <text evidence="8">The sequence shown here is derived from an EMBL/GenBank/DDBJ whole genome shotgun (WGS) entry which is preliminary data.</text>
</comment>
<dbReference type="InterPro" id="IPR015590">
    <property type="entry name" value="Aldehyde_DH_dom"/>
</dbReference>
<protein>
    <recommendedName>
        <fullName evidence="3">Aldehyde dehydrogenase</fullName>
    </recommendedName>
</protein>
<evidence type="ECO:0000256" key="2">
    <source>
        <dbReference type="ARBA" id="ARBA00023002"/>
    </source>
</evidence>
<dbReference type="Pfam" id="PF00171">
    <property type="entry name" value="Aldedh"/>
    <property type="match status" value="1"/>
</dbReference>
<evidence type="ECO:0000256" key="4">
    <source>
        <dbReference type="PIRSR" id="PIRSR036492-1"/>
    </source>
</evidence>
<dbReference type="SUPFAM" id="SSF53720">
    <property type="entry name" value="ALDH-like"/>
    <property type="match status" value="1"/>
</dbReference>
<evidence type="ECO:0000256" key="6">
    <source>
        <dbReference type="RuleBase" id="RU003345"/>
    </source>
</evidence>
<dbReference type="GO" id="GO:0016620">
    <property type="term" value="F:oxidoreductase activity, acting on the aldehyde or oxo group of donors, NAD or NADP as acceptor"/>
    <property type="evidence" value="ECO:0007669"/>
    <property type="project" value="InterPro"/>
</dbReference>
<feature type="domain" description="Aldehyde dehydrogenase" evidence="7">
    <location>
        <begin position="13"/>
        <end position="467"/>
    </location>
</feature>
<sequence length="511" mass="55438">MAIVQSLPTTEGDRRKLALDSPVDRHRIGELEVTTPAEVEAAVARARAAQPGWAARSIAERAAIVGAAIDVIVRRRAEIAETVRLETGKPEAEAIGVEIVPACDFLNYWTARAPRELRSHRQKLHGYLKPMKKLYMQYQPLGVIGVVTPWNAPFVLSLNPVVQALVAGNTVLFKPSEVTPRSGEWVARVLHEAGVPADVVQVLHGDGETGAALVDAEIDKVCFTGSVGTGRKIAAACAARLLPYSLELGGKDAMIVCADADLEKAAAGAVYLSMFNTGQVCMSVERVYVVDSVADEFIRLVKEKAAEVTYGPGDTDMGPFFWDRQRDIVIRHLEDARAQGAEIVVGGEVGDGDGLYFQPTVILGAHHDMQVMTEETFGPITAVMRVRDEDEAIRLANDCKYGLSGSVFTKDADKARRIAAQLITGSVVHNDGAVIYGVPEAPFGGRKDSGVGQVNGPGALRSFTHAQPVLIDRWQPKRESIWYPYSEKTIQNLDGLIKYGFGNKFVRRLLS</sequence>
<dbReference type="FunFam" id="3.40.309.10:FF:000009">
    <property type="entry name" value="Aldehyde dehydrogenase A"/>
    <property type="match status" value="1"/>
</dbReference>
<reference evidence="8 9" key="1">
    <citation type="submission" date="2020-04" db="EMBL/GenBank/DDBJ databases">
        <title>MicrobeNet Type strains.</title>
        <authorList>
            <person name="Nicholson A.C."/>
        </authorList>
    </citation>
    <scope>NUCLEOTIDE SEQUENCE [LARGE SCALE GENOMIC DNA]</scope>
    <source>
        <strain evidence="8 9">JCM 12354</strain>
    </source>
</reference>
<comment type="similarity">
    <text evidence="1 3 6">Belongs to the aldehyde dehydrogenase family.</text>
</comment>
<dbReference type="EMBL" id="JAAXOP010000007">
    <property type="protein sequence ID" value="NKY51435.1"/>
    <property type="molecule type" value="Genomic_DNA"/>
</dbReference>
<evidence type="ECO:0000313" key="8">
    <source>
        <dbReference type="EMBL" id="NKY51435.1"/>
    </source>
</evidence>
<feature type="active site" evidence="4 5">
    <location>
        <position position="247"/>
    </location>
</feature>
<dbReference type="InterPro" id="IPR016162">
    <property type="entry name" value="Ald_DH_N"/>
</dbReference>
<dbReference type="AlphaFoldDB" id="A0A846Y032"/>
<keyword evidence="2 3" id="KW-0560">Oxidoreductase</keyword>
<evidence type="ECO:0000256" key="3">
    <source>
        <dbReference type="PIRNR" id="PIRNR036492"/>
    </source>
</evidence>
<dbReference type="Gene3D" id="3.40.309.10">
    <property type="entry name" value="Aldehyde Dehydrogenase, Chain A, domain 2"/>
    <property type="match status" value="1"/>
</dbReference>
<dbReference type="InterPro" id="IPR016161">
    <property type="entry name" value="Ald_DH/histidinol_DH"/>
</dbReference>
<dbReference type="PROSITE" id="PS00687">
    <property type="entry name" value="ALDEHYDE_DEHYDR_GLU"/>
    <property type="match status" value="1"/>
</dbReference>
<feature type="active site" evidence="4">
    <location>
        <position position="281"/>
    </location>
</feature>
<dbReference type="RefSeq" id="WP_067881944.1">
    <property type="nucleotide sequence ID" value="NZ_JAAXOP010000007.1"/>
</dbReference>
<dbReference type="InterPro" id="IPR016163">
    <property type="entry name" value="Ald_DH_C"/>
</dbReference>
<gene>
    <name evidence="8" type="ORF">HGA08_14515</name>
</gene>
<organism evidence="8 9">
    <name type="scientific">Nocardia vermiculata</name>
    <dbReference type="NCBI Taxonomy" id="257274"/>
    <lineage>
        <taxon>Bacteria</taxon>
        <taxon>Bacillati</taxon>
        <taxon>Actinomycetota</taxon>
        <taxon>Actinomycetes</taxon>
        <taxon>Mycobacteriales</taxon>
        <taxon>Nocardiaceae</taxon>
        <taxon>Nocardia</taxon>
    </lineage>
</organism>
<dbReference type="InterPro" id="IPR012394">
    <property type="entry name" value="Aldehyde_DH_NAD(P)"/>
</dbReference>